<dbReference type="InterPro" id="IPR003778">
    <property type="entry name" value="CT_A_B"/>
</dbReference>
<dbReference type="SMART" id="SM00797">
    <property type="entry name" value="AHS2"/>
    <property type="match status" value="1"/>
</dbReference>
<proteinExistence type="predicted"/>
<dbReference type="Gene3D" id="2.40.100.10">
    <property type="entry name" value="Cyclophilin-like"/>
    <property type="match status" value="1"/>
</dbReference>
<protein>
    <submittedName>
        <fullName evidence="5">Allophanate hydrolase subunit 2 family protein</fullName>
    </submittedName>
</protein>
<dbReference type="GO" id="GO:0016787">
    <property type="term" value="F:hydrolase activity"/>
    <property type="evidence" value="ECO:0007669"/>
    <property type="project" value="UniProtKB-KW"/>
</dbReference>
<evidence type="ECO:0000313" key="5">
    <source>
        <dbReference type="EMBL" id="RDY69485.1"/>
    </source>
</evidence>
<organism evidence="5 6">
    <name type="scientific">Lysobacter soli</name>
    <dbReference type="NCBI Taxonomy" id="453783"/>
    <lineage>
        <taxon>Bacteria</taxon>
        <taxon>Pseudomonadati</taxon>
        <taxon>Pseudomonadota</taxon>
        <taxon>Gammaproteobacteria</taxon>
        <taxon>Lysobacterales</taxon>
        <taxon>Lysobacteraceae</taxon>
        <taxon>Lysobacter</taxon>
    </lineage>
</organism>
<sequence length="355" mass="36612">MAVVRSATRATHAIAAGRSRAVPRDRRGGIRTARIATGRGVVTRQLHVLAPGLLTTVQDRGRSGWRHLGVAHAGALDVDAARIANRLVGNDADAAVLEFTLRGPTLRFDAPSRIAIVGASPVVLFEGEIVPSGRPVELPAGTLELGALRGGARAWLAIDGGIDVEPVLGSRSTDLRGGFGGLDGRALGAGDVLPIGMGSARQVDTPHAPAWWIDPAHDTHLPIRYIPGAHPSASALARRSWTISASSNRQGLRLQGDALPAPGGDGVSEPVAPGTIQLPADGCPIVLLADAQTVGGYAKLGHVIAADLPRLAQCVPGQPLHFAPVDAATAHRLACAARARIARIGVMIDARLPAI</sequence>
<feature type="domain" description="Carboxyltransferase" evidence="4">
    <location>
        <begin position="67"/>
        <end position="341"/>
    </location>
</feature>
<keyword evidence="1" id="KW-0547">Nucleotide-binding</keyword>
<keyword evidence="3" id="KW-0067">ATP-binding</keyword>
<dbReference type="SUPFAM" id="SSF50891">
    <property type="entry name" value="Cyclophilin-like"/>
    <property type="match status" value="1"/>
</dbReference>
<dbReference type="PANTHER" id="PTHR43309:SF3">
    <property type="entry name" value="5-OXOPROLINASE SUBUNIT C"/>
    <property type="match status" value="1"/>
</dbReference>
<dbReference type="GO" id="GO:0005524">
    <property type="term" value="F:ATP binding"/>
    <property type="evidence" value="ECO:0007669"/>
    <property type="project" value="UniProtKB-KW"/>
</dbReference>
<name>A0A3D8VJI6_9GAMM</name>
<gene>
    <name evidence="5" type="ORF">DX912_01630</name>
</gene>
<dbReference type="PANTHER" id="PTHR43309">
    <property type="entry name" value="5-OXOPROLINASE SUBUNIT C"/>
    <property type="match status" value="1"/>
</dbReference>
<reference evidence="5 6" key="1">
    <citation type="submission" date="2018-08" db="EMBL/GenBank/DDBJ databases">
        <title>Lysobacter soli KCTC 22011, whole genome shotgun sequence.</title>
        <authorList>
            <person name="Zhang X."/>
            <person name="Feng G."/>
            <person name="Zhu H."/>
        </authorList>
    </citation>
    <scope>NUCLEOTIDE SEQUENCE [LARGE SCALE GENOMIC DNA]</scope>
    <source>
        <strain evidence="5 6">KCTC 22011</strain>
    </source>
</reference>
<evidence type="ECO:0000256" key="1">
    <source>
        <dbReference type="ARBA" id="ARBA00022741"/>
    </source>
</evidence>
<dbReference type="AlphaFoldDB" id="A0A3D8VJI6"/>
<dbReference type="NCBIfam" id="TIGR00724">
    <property type="entry name" value="urea_amlyse_rel"/>
    <property type="match status" value="1"/>
</dbReference>
<comment type="caution">
    <text evidence="5">The sequence shown here is derived from an EMBL/GenBank/DDBJ whole genome shotgun (WGS) entry which is preliminary data.</text>
</comment>
<dbReference type="EMBL" id="QTJR01000001">
    <property type="protein sequence ID" value="RDY69485.1"/>
    <property type="molecule type" value="Genomic_DNA"/>
</dbReference>
<dbReference type="InterPro" id="IPR029000">
    <property type="entry name" value="Cyclophilin-like_dom_sf"/>
</dbReference>
<accession>A0A3D8VJI6</accession>
<keyword evidence="2 5" id="KW-0378">Hydrolase</keyword>
<evidence type="ECO:0000256" key="2">
    <source>
        <dbReference type="ARBA" id="ARBA00022801"/>
    </source>
</evidence>
<evidence type="ECO:0000259" key="4">
    <source>
        <dbReference type="SMART" id="SM00797"/>
    </source>
</evidence>
<evidence type="ECO:0000256" key="3">
    <source>
        <dbReference type="ARBA" id="ARBA00022840"/>
    </source>
</evidence>
<evidence type="ECO:0000313" key="6">
    <source>
        <dbReference type="Proteomes" id="UP000256829"/>
    </source>
</evidence>
<keyword evidence="6" id="KW-1185">Reference proteome</keyword>
<dbReference type="Proteomes" id="UP000256829">
    <property type="component" value="Unassembled WGS sequence"/>
</dbReference>
<dbReference type="InterPro" id="IPR052708">
    <property type="entry name" value="PxpC"/>
</dbReference>
<dbReference type="Pfam" id="PF02626">
    <property type="entry name" value="CT_A_B"/>
    <property type="match status" value="1"/>
</dbReference>